<sequence length="83" mass="9250">MHASSSGPPRRVHRISPAVSLPGPLQRMVGERRKQGVPREADKSKMHIRSFPKAEVWHGSVNEREHRRLRPAKAGRPGTSSPS</sequence>
<dbReference type="Proteomes" id="UP000004221">
    <property type="component" value="Unassembled WGS sequence"/>
</dbReference>
<feature type="region of interest" description="Disordered" evidence="1">
    <location>
        <begin position="60"/>
        <end position="83"/>
    </location>
</feature>
<accession>I4EKA8</accession>
<comment type="caution">
    <text evidence="2">The sequence shown here is derived from an EMBL/GenBank/DDBJ whole genome shotgun (WGS) entry which is preliminary data.</text>
</comment>
<evidence type="ECO:0000313" key="3">
    <source>
        <dbReference type="Proteomes" id="UP000004221"/>
    </source>
</evidence>
<feature type="region of interest" description="Disordered" evidence="1">
    <location>
        <begin position="1"/>
        <end position="46"/>
    </location>
</feature>
<evidence type="ECO:0000313" key="2">
    <source>
        <dbReference type="EMBL" id="CCF85120.1"/>
    </source>
</evidence>
<protein>
    <submittedName>
        <fullName evidence="2">Uncharacterized protein</fullName>
    </submittedName>
</protein>
<keyword evidence="3" id="KW-1185">Reference proteome</keyword>
<evidence type="ECO:0000256" key="1">
    <source>
        <dbReference type="SAM" id="MobiDB-lite"/>
    </source>
</evidence>
<gene>
    <name evidence="2" type="ORF">NITHO_4500003</name>
</gene>
<name>I4EKA8_9BACT</name>
<dbReference type="AlphaFoldDB" id="I4EKA8"/>
<dbReference type="EMBL" id="CAGS01000391">
    <property type="protein sequence ID" value="CCF85120.1"/>
    <property type="molecule type" value="Genomic_DNA"/>
</dbReference>
<feature type="compositionally biased region" description="Basic and acidic residues" evidence="1">
    <location>
        <begin position="29"/>
        <end position="45"/>
    </location>
</feature>
<organism evidence="2 3">
    <name type="scientific">Nitrolancea hollandica Lb</name>
    <dbReference type="NCBI Taxonomy" id="1129897"/>
    <lineage>
        <taxon>Bacteria</taxon>
        <taxon>Pseudomonadati</taxon>
        <taxon>Thermomicrobiota</taxon>
        <taxon>Thermomicrobia</taxon>
        <taxon>Sphaerobacterales</taxon>
        <taxon>Sphaerobacterineae</taxon>
        <taxon>Sphaerobacteraceae</taxon>
        <taxon>Nitrolancea</taxon>
    </lineage>
</organism>
<proteinExistence type="predicted"/>
<reference evidence="2 3" key="1">
    <citation type="journal article" date="2012" name="ISME J.">
        <title>Nitrification expanded: discovery, physiology and genomics of a nitrite-oxidizing bacterium from the phylum Chloroflexi.</title>
        <authorList>
            <person name="Sorokin D.Y."/>
            <person name="Lucker S."/>
            <person name="Vejmelkova D."/>
            <person name="Kostrikina N.A."/>
            <person name="Kleerebezem R."/>
            <person name="Rijpstra W.I."/>
            <person name="Damste J.S."/>
            <person name="Le Paslier D."/>
            <person name="Muyzer G."/>
            <person name="Wagner M."/>
            <person name="van Loosdrecht M.C."/>
            <person name="Daims H."/>
        </authorList>
    </citation>
    <scope>NUCLEOTIDE SEQUENCE [LARGE SCALE GENOMIC DNA]</scope>
    <source>
        <strain evidence="3">none</strain>
    </source>
</reference>